<dbReference type="GO" id="GO:0018773">
    <property type="term" value="F:acetylpyruvate hydrolase activity"/>
    <property type="evidence" value="ECO:0007669"/>
    <property type="project" value="TreeGrafter"/>
</dbReference>
<dbReference type="InterPro" id="IPR011234">
    <property type="entry name" value="Fumarylacetoacetase-like_C"/>
</dbReference>
<dbReference type="GO" id="GO:0046872">
    <property type="term" value="F:metal ion binding"/>
    <property type="evidence" value="ECO:0007669"/>
    <property type="project" value="UniProtKB-KW"/>
</dbReference>
<dbReference type="AlphaFoldDB" id="A0A9W9IKF3"/>
<comment type="similarity">
    <text evidence="1">Belongs to the FAH family.</text>
</comment>
<reference evidence="4" key="2">
    <citation type="journal article" date="2023" name="IMA Fungus">
        <title>Comparative genomic study of the Penicillium genus elucidates a diverse pangenome and 15 lateral gene transfer events.</title>
        <authorList>
            <person name="Petersen C."/>
            <person name="Sorensen T."/>
            <person name="Nielsen M.R."/>
            <person name="Sondergaard T.E."/>
            <person name="Sorensen J.L."/>
            <person name="Fitzpatrick D.A."/>
            <person name="Frisvad J.C."/>
            <person name="Nielsen K.L."/>
        </authorList>
    </citation>
    <scope>NUCLEOTIDE SEQUENCE</scope>
    <source>
        <strain evidence="4">IBT 21917</strain>
    </source>
</reference>
<dbReference type="Gene3D" id="3.90.850.10">
    <property type="entry name" value="Fumarylacetoacetase-like, C-terminal domain"/>
    <property type="match status" value="2"/>
</dbReference>
<comment type="caution">
    <text evidence="4">The sequence shown here is derived from an EMBL/GenBank/DDBJ whole genome shotgun (WGS) entry which is preliminary data.</text>
</comment>
<evidence type="ECO:0000256" key="1">
    <source>
        <dbReference type="ARBA" id="ARBA00010211"/>
    </source>
</evidence>
<dbReference type="EMBL" id="JAPQKO010000002">
    <property type="protein sequence ID" value="KAJ5178701.1"/>
    <property type="molecule type" value="Genomic_DNA"/>
</dbReference>
<gene>
    <name evidence="4" type="ORF">N7492_001911</name>
</gene>
<protein>
    <recommendedName>
        <fullName evidence="3">Fumarylacetoacetase-like C-terminal domain-containing protein</fullName>
    </recommendedName>
</protein>
<dbReference type="PANTHER" id="PTHR11820:SF7">
    <property type="entry name" value="ACYLPYRUVASE FAHD1, MITOCHONDRIAL"/>
    <property type="match status" value="1"/>
</dbReference>
<proteinExistence type="inferred from homology"/>
<evidence type="ECO:0000313" key="4">
    <source>
        <dbReference type="EMBL" id="KAJ5178701.1"/>
    </source>
</evidence>
<evidence type="ECO:0000259" key="3">
    <source>
        <dbReference type="Pfam" id="PF01557"/>
    </source>
</evidence>
<name>A0A9W9IKF3_9EURO</name>
<evidence type="ECO:0000256" key="2">
    <source>
        <dbReference type="ARBA" id="ARBA00022723"/>
    </source>
</evidence>
<organism evidence="4 5">
    <name type="scientific">Penicillium capsulatum</name>
    <dbReference type="NCBI Taxonomy" id="69766"/>
    <lineage>
        <taxon>Eukaryota</taxon>
        <taxon>Fungi</taxon>
        <taxon>Dikarya</taxon>
        <taxon>Ascomycota</taxon>
        <taxon>Pezizomycotina</taxon>
        <taxon>Eurotiomycetes</taxon>
        <taxon>Eurotiomycetidae</taxon>
        <taxon>Eurotiales</taxon>
        <taxon>Aspergillaceae</taxon>
        <taxon>Penicillium</taxon>
    </lineage>
</organism>
<evidence type="ECO:0000313" key="5">
    <source>
        <dbReference type="Proteomes" id="UP001146351"/>
    </source>
</evidence>
<dbReference type="OrthoDB" id="74910at2759"/>
<keyword evidence="5" id="KW-1185">Reference proteome</keyword>
<feature type="domain" description="Fumarylacetoacetase-like C-terminal" evidence="3">
    <location>
        <begin position="167"/>
        <end position="207"/>
    </location>
</feature>
<keyword evidence="2" id="KW-0479">Metal-binding</keyword>
<accession>A0A9W9IKF3</accession>
<dbReference type="SUPFAM" id="SSF56529">
    <property type="entry name" value="FAH"/>
    <property type="match status" value="1"/>
</dbReference>
<dbReference type="Proteomes" id="UP001146351">
    <property type="component" value="Unassembled WGS sequence"/>
</dbReference>
<sequence>MTRDLVTDLLFSVSPRCLAQHLATGRDHTPEEPARVSIQLSGAFGAAFPACQCDLVTQTLRLRWEVQGPRGGDIFGLDAMVGTAVPYKDDYGGLHISATRESHLGWTNQGSGGVDKESVDVYRCSRRNAHLGRSIRYSGGRAELEGIQPIHETGIGESRRRSILTMIGYIVAIDMTARNVQDEANKKGLPWSIAKGFDTFLPISNEIPRFPNPTTLFYDFILAKRSDRRVMTLEEGDIVLTGTAKGTDEVRAGDVMRATIEVDGREINQGRIEVEVQERDGRYEFKET</sequence>
<dbReference type="InterPro" id="IPR036663">
    <property type="entry name" value="Fumarylacetoacetase_C_sf"/>
</dbReference>
<dbReference type="PANTHER" id="PTHR11820">
    <property type="entry name" value="ACYLPYRUVASE"/>
    <property type="match status" value="1"/>
</dbReference>
<dbReference type="GO" id="GO:0005739">
    <property type="term" value="C:mitochondrion"/>
    <property type="evidence" value="ECO:0007669"/>
    <property type="project" value="TreeGrafter"/>
</dbReference>
<dbReference type="Pfam" id="PF01557">
    <property type="entry name" value="FAA_hydrolase"/>
    <property type="match status" value="1"/>
</dbReference>
<reference evidence="4" key="1">
    <citation type="submission" date="2022-11" db="EMBL/GenBank/DDBJ databases">
        <authorList>
            <person name="Petersen C."/>
        </authorList>
    </citation>
    <scope>NUCLEOTIDE SEQUENCE</scope>
    <source>
        <strain evidence="4">IBT 21917</strain>
    </source>
</reference>